<protein>
    <submittedName>
        <fullName evidence="2">Uncharacterized protein</fullName>
    </submittedName>
</protein>
<evidence type="ECO:0000313" key="3">
    <source>
        <dbReference type="Proteomes" id="UP000217784"/>
    </source>
</evidence>
<dbReference type="OrthoDB" id="8505at2157"/>
<accession>A0A2A2H749</accession>
<dbReference type="SUPFAM" id="SSF54913">
    <property type="entry name" value="GlnB-like"/>
    <property type="match status" value="1"/>
</dbReference>
<dbReference type="InterPro" id="IPR011322">
    <property type="entry name" value="N-reg_PII-like_a/b"/>
</dbReference>
<dbReference type="Pfam" id="PF02641">
    <property type="entry name" value="DUF190"/>
    <property type="match status" value="1"/>
</dbReference>
<evidence type="ECO:0000313" key="2">
    <source>
        <dbReference type="EMBL" id="PAV05073.1"/>
    </source>
</evidence>
<organism evidence="2 3">
    <name type="scientific">Methanobacterium bryantii</name>
    <dbReference type="NCBI Taxonomy" id="2161"/>
    <lineage>
        <taxon>Archaea</taxon>
        <taxon>Methanobacteriati</taxon>
        <taxon>Methanobacteriota</taxon>
        <taxon>Methanomada group</taxon>
        <taxon>Methanobacteria</taxon>
        <taxon>Methanobacteriales</taxon>
        <taxon>Methanobacteriaceae</taxon>
        <taxon>Methanobacterium</taxon>
    </lineage>
</organism>
<dbReference type="PANTHER" id="PTHR35983">
    <property type="entry name" value="UPF0166 PROTEIN TM_0021"/>
    <property type="match status" value="1"/>
</dbReference>
<reference evidence="2 3" key="1">
    <citation type="journal article" date="2017" name="BMC Genomics">
        <title>Genomic analysis of methanogenic archaea reveals a shift towards energy conservation.</title>
        <authorList>
            <person name="Gilmore S.P."/>
            <person name="Henske J.K."/>
            <person name="Sexton J.A."/>
            <person name="Solomon K.V."/>
            <person name="Seppala S."/>
            <person name="Yoo J.I."/>
            <person name="Huyett L.M."/>
            <person name="Pressman A."/>
            <person name="Cogan J.Z."/>
            <person name="Kivenson V."/>
            <person name="Peng X."/>
            <person name="Tan Y."/>
            <person name="Valentine D.L."/>
            <person name="O'Malley M.A."/>
        </authorList>
    </citation>
    <scope>NUCLEOTIDE SEQUENCE [LARGE SCALE GENOMIC DNA]</scope>
    <source>
        <strain evidence="2 3">M.o.H.</strain>
    </source>
</reference>
<dbReference type="RefSeq" id="WP_069584811.1">
    <property type="nucleotide sequence ID" value="NZ_LMVM01000012.1"/>
</dbReference>
<dbReference type="InterPro" id="IPR003793">
    <property type="entry name" value="UPF0166"/>
</dbReference>
<dbReference type="InterPro" id="IPR015867">
    <property type="entry name" value="N-reg_PII/ATP_PRibTrfase_C"/>
</dbReference>
<dbReference type="EMBL" id="LMVM01000012">
    <property type="protein sequence ID" value="PAV05073.1"/>
    <property type="molecule type" value="Genomic_DNA"/>
</dbReference>
<dbReference type="PANTHER" id="PTHR35983:SF1">
    <property type="entry name" value="UPF0166 PROTEIN TM_0021"/>
    <property type="match status" value="1"/>
</dbReference>
<gene>
    <name evidence="2" type="ORF">ASJ80_12310</name>
</gene>
<dbReference type="Proteomes" id="UP000217784">
    <property type="component" value="Unassembled WGS sequence"/>
</dbReference>
<evidence type="ECO:0000256" key="1">
    <source>
        <dbReference type="ARBA" id="ARBA00010554"/>
    </source>
</evidence>
<sequence length="112" mass="12770">MEKKPEFILLRIFIGESDRYGGKPLYRYLLEMFKNEGLAGATVLRGISGFGKSSYIHSMAILQLSTDLPIVIEVVDRKEKIEMIKNKLKGKIEGGLITEEKVNVIFYKSKEE</sequence>
<dbReference type="AlphaFoldDB" id="A0A2A2H749"/>
<comment type="caution">
    <text evidence="2">The sequence shown here is derived from an EMBL/GenBank/DDBJ whole genome shotgun (WGS) entry which is preliminary data.</text>
</comment>
<keyword evidence="3" id="KW-1185">Reference proteome</keyword>
<dbReference type="Gene3D" id="3.30.70.120">
    <property type="match status" value="1"/>
</dbReference>
<name>A0A2A2H749_METBR</name>
<comment type="similarity">
    <text evidence="1">Belongs to the UPF0166 family.</text>
</comment>
<proteinExistence type="inferred from homology"/>